<name>A0A0G0CMM9_9BACT</name>
<dbReference type="PANTHER" id="PTHR34138:SF1">
    <property type="entry name" value="CELL SHAPE-DETERMINING PROTEIN MREC"/>
    <property type="match status" value="1"/>
</dbReference>
<feature type="domain" description="Rod shape-determining protein MreC beta-barrel core" evidence="6">
    <location>
        <begin position="123"/>
        <end position="272"/>
    </location>
</feature>
<dbReference type="InterPro" id="IPR042175">
    <property type="entry name" value="Cell/Rod_MreC_2"/>
</dbReference>
<dbReference type="GO" id="GO:0008360">
    <property type="term" value="P:regulation of cell shape"/>
    <property type="evidence" value="ECO:0007669"/>
    <property type="project" value="UniProtKB-KW"/>
</dbReference>
<dbReference type="Proteomes" id="UP000034816">
    <property type="component" value="Unassembled WGS sequence"/>
</dbReference>
<comment type="caution">
    <text evidence="7">The sequence shown here is derived from an EMBL/GenBank/DDBJ whole genome shotgun (WGS) entry which is preliminary data.</text>
</comment>
<evidence type="ECO:0000313" key="8">
    <source>
        <dbReference type="Proteomes" id="UP000034816"/>
    </source>
</evidence>
<evidence type="ECO:0000256" key="4">
    <source>
        <dbReference type="ARBA" id="ARBA00032089"/>
    </source>
</evidence>
<dbReference type="InterPro" id="IPR007221">
    <property type="entry name" value="MreC"/>
</dbReference>
<dbReference type="GO" id="GO:0005886">
    <property type="term" value="C:plasma membrane"/>
    <property type="evidence" value="ECO:0007669"/>
    <property type="project" value="TreeGrafter"/>
</dbReference>
<evidence type="ECO:0000256" key="3">
    <source>
        <dbReference type="ARBA" id="ARBA00022960"/>
    </source>
</evidence>
<evidence type="ECO:0000259" key="6">
    <source>
        <dbReference type="Pfam" id="PF04085"/>
    </source>
</evidence>
<keyword evidence="5" id="KW-1133">Transmembrane helix</keyword>
<evidence type="ECO:0000256" key="5">
    <source>
        <dbReference type="SAM" id="Phobius"/>
    </source>
</evidence>
<dbReference type="Gene3D" id="2.40.10.340">
    <property type="entry name" value="Rod shape-determining protein MreC, domain 1"/>
    <property type="match status" value="1"/>
</dbReference>
<accession>A0A0G0CMM9</accession>
<dbReference type="EMBL" id="LBQH01000020">
    <property type="protein sequence ID" value="KKP77506.1"/>
    <property type="molecule type" value="Genomic_DNA"/>
</dbReference>
<gene>
    <name evidence="7" type="ORF">UR73_C0020G0002</name>
</gene>
<evidence type="ECO:0000256" key="2">
    <source>
        <dbReference type="ARBA" id="ARBA00013855"/>
    </source>
</evidence>
<dbReference type="InterPro" id="IPR055342">
    <property type="entry name" value="MreC_beta-barrel_core"/>
</dbReference>
<reference evidence="7 8" key="1">
    <citation type="journal article" date="2015" name="Nature">
        <title>rRNA introns, odd ribosomes, and small enigmatic genomes across a large radiation of phyla.</title>
        <authorList>
            <person name="Brown C.T."/>
            <person name="Hug L.A."/>
            <person name="Thomas B.C."/>
            <person name="Sharon I."/>
            <person name="Castelle C.J."/>
            <person name="Singh A."/>
            <person name="Wilkins M.J."/>
            <person name="Williams K.H."/>
            <person name="Banfield J.F."/>
        </authorList>
    </citation>
    <scope>NUCLEOTIDE SEQUENCE [LARGE SCALE GENOMIC DNA]</scope>
</reference>
<dbReference type="Pfam" id="PF04085">
    <property type="entry name" value="MreC"/>
    <property type="match status" value="1"/>
</dbReference>
<sequence>MNAQSSFKKELAFTIVMVLFGIVFLFLDKWNTLGFVRSGISYSMGPVSLVGEEMGSKISSYFDNFVNIGDIVKENEDLKIRLIEEKIKSASSLELLAENEILKTQLSLKNKEKEYVIGNVLTSDSTDYIRIDEGAKSGIAVGNIAVVGNFFVGIVEYVDELGSRIKLPTSTNSYLSVNILKYDENRGLDGYLKNKIVSRGVMNGSAEGIKVENITMNSDVSEGDVIFVNDSSVGDMLVIGYVVGLSSNPASISRTCFVSTIVDYDILSKVLVRIN</sequence>
<dbReference type="PANTHER" id="PTHR34138">
    <property type="entry name" value="CELL SHAPE-DETERMINING PROTEIN MREC"/>
    <property type="match status" value="1"/>
</dbReference>
<organism evidence="7 8">
    <name type="scientific">candidate division WS6 bacterium GW2011_GWF1_35_23</name>
    <dbReference type="NCBI Taxonomy" id="1619097"/>
    <lineage>
        <taxon>Bacteria</taxon>
        <taxon>Candidatus Dojkabacteria</taxon>
    </lineage>
</organism>
<keyword evidence="5" id="KW-0472">Membrane</keyword>
<evidence type="ECO:0000313" key="7">
    <source>
        <dbReference type="EMBL" id="KKP77506.1"/>
    </source>
</evidence>
<proteinExistence type="inferred from homology"/>
<feature type="transmembrane region" description="Helical" evidence="5">
    <location>
        <begin position="12"/>
        <end position="30"/>
    </location>
</feature>
<comment type="similarity">
    <text evidence="1">Belongs to the MreC family.</text>
</comment>
<dbReference type="AlphaFoldDB" id="A0A0G0CMM9"/>
<evidence type="ECO:0000256" key="1">
    <source>
        <dbReference type="ARBA" id="ARBA00009369"/>
    </source>
</evidence>
<dbReference type="InterPro" id="IPR042177">
    <property type="entry name" value="Cell/Rod_1"/>
</dbReference>
<keyword evidence="5" id="KW-0812">Transmembrane</keyword>
<keyword evidence="3" id="KW-0133">Cell shape</keyword>
<dbReference type="Gene3D" id="2.40.10.350">
    <property type="entry name" value="Rod shape-determining protein MreC, domain 2"/>
    <property type="match status" value="1"/>
</dbReference>
<protein>
    <recommendedName>
        <fullName evidence="2">Cell shape-determining protein MreC</fullName>
    </recommendedName>
    <alternativeName>
        <fullName evidence="4">Cell shape protein MreC</fullName>
    </alternativeName>
</protein>